<dbReference type="InterPro" id="IPR040441">
    <property type="entry name" value="CFA20/CFAP20DC"/>
</dbReference>
<evidence type="ECO:0000259" key="1">
    <source>
        <dbReference type="Pfam" id="PF05018"/>
    </source>
</evidence>
<feature type="domain" description="CFA20" evidence="1">
    <location>
        <begin position="9"/>
        <end position="170"/>
    </location>
</feature>
<evidence type="ECO:0000313" key="2">
    <source>
        <dbReference type="EMBL" id="GFT64585.1"/>
    </source>
</evidence>
<proteinExistence type="predicted"/>
<dbReference type="OrthoDB" id="10261083at2759"/>
<evidence type="ECO:0000313" key="3">
    <source>
        <dbReference type="Proteomes" id="UP000887013"/>
    </source>
</evidence>
<dbReference type="Proteomes" id="UP000887013">
    <property type="component" value="Unassembled WGS sequence"/>
</dbReference>
<gene>
    <name evidence="2" type="primary">AVEN_226147_1</name>
    <name evidence="2" type="ORF">NPIL_666871</name>
</gene>
<dbReference type="PANTHER" id="PTHR12458">
    <property type="entry name" value="ORF PROTEIN"/>
    <property type="match status" value="1"/>
</dbReference>
<organism evidence="2 3">
    <name type="scientific">Nephila pilipes</name>
    <name type="common">Giant wood spider</name>
    <name type="synonym">Nephila maculata</name>
    <dbReference type="NCBI Taxonomy" id="299642"/>
    <lineage>
        <taxon>Eukaryota</taxon>
        <taxon>Metazoa</taxon>
        <taxon>Ecdysozoa</taxon>
        <taxon>Arthropoda</taxon>
        <taxon>Chelicerata</taxon>
        <taxon>Arachnida</taxon>
        <taxon>Araneae</taxon>
        <taxon>Araneomorphae</taxon>
        <taxon>Entelegynae</taxon>
        <taxon>Araneoidea</taxon>
        <taxon>Nephilidae</taxon>
        <taxon>Nephila</taxon>
    </lineage>
</organism>
<keyword evidence="3" id="KW-1185">Reference proteome</keyword>
<dbReference type="Pfam" id="PF05018">
    <property type="entry name" value="CFA20_dom"/>
    <property type="match status" value="1"/>
</dbReference>
<dbReference type="AlphaFoldDB" id="A0A8X6U045"/>
<dbReference type="EMBL" id="BMAW01068460">
    <property type="protein sequence ID" value="GFT64585.1"/>
    <property type="molecule type" value="Genomic_DNA"/>
</dbReference>
<protein>
    <submittedName>
        <fullName evidence="2">DUF667 domain-containing protein</fullName>
    </submittedName>
</protein>
<dbReference type="InterPro" id="IPR007714">
    <property type="entry name" value="CFA20_dom"/>
</dbReference>
<name>A0A8X6U045_NEPPI</name>
<reference evidence="2" key="1">
    <citation type="submission" date="2020-08" db="EMBL/GenBank/DDBJ databases">
        <title>Multicomponent nature underlies the extraordinary mechanical properties of spider dragline silk.</title>
        <authorList>
            <person name="Kono N."/>
            <person name="Nakamura H."/>
            <person name="Mori M."/>
            <person name="Yoshida Y."/>
            <person name="Ohtoshi R."/>
            <person name="Malay A.D."/>
            <person name="Moran D.A.P."/>
            <person name="Tomita M."/>
            <person name="Numata K."/>
            <person name="Arakawa K."/>
        </authorList>
    </citation>
    <scope>NUCLEOTIDE SEQUENCE</scope>
</reference>
<accession>A0A8X6U045</accession>
<comment type="caution">
    <text evidence="2">The sequence shown here is derived from an EMBL/GenBank/DDBJ whole genome shotgun (WGS) entry which is preliminary data.</text>
</comment>
<sequence length="306" mass="35124">MSQSASKSQRYFELFTTNNQNLQNKWKSHASVKKIYHDELKTFMYFLKGKSPIPLMTWPKEKTNVNLHLPVLVFQIYFPTKPSILIDVGVSCFNSMRKRITLSTTMKNKVKSELSVSFPLAIKQDFTWFHLFIDVEDVVSLTWKREEFKSIDSVSIGGMCYLKRVFALRKDMIQNQEEGIWLISYDRLPKQMCLSKNIPQTHICVLCSEDVADEKDDMESLNSIQSGRTICYLSSVSDLEQGKAHNVQVPPTLLPHNSSPKLQIGTLPFALQQPMEILSLSNILSGNSHLKNSTTDRKLLHCNRET</sequence>